<dbReference type="EMBL" id="JAVHNR010000005">
    <property type="protein sequence ID" value="KAK6342304.1"/>
    <property type="molecule type" value="Genomic_DNA"/>
</dbReference>
<reference evidence="1 2" key="1">
    <citation type="submission" date="2019-10" db="EMBL/GenBank/DDBJ databases">
        <authorList>
            <person name="Palmer J.M."/>
        </authorList>
    </citation>
    <scope>NUCLEOTIDE SEQUENCE [LARGE SCALE GENOMIC DNA]</scope>
    <source>
        <strain evidence="1 2">TWF718</strain>
    </source>
</reference>
<evidence type="ECO:0000313" key="1">
    <source>
        <dbReference type="EMBL" id="KAK6342304.1"/>
    </source>
</evidence>
<sequence length="483" mass="53035">MSSFQITITPDVEKRNLLITWTKDPNVIALDIQLRRKLKDAAPYFTKRVPCQDESLTLTPEDYAPGYSQYALIPRYVSACPVLAPTEAEPHRQLPFYKQWTDRPVGNFEALLGKNASLASWGNRWGTVGYHFSGVAWTDQNTVVAYAGDQTVLNSNFMSLEAEGVAGPPDGGAITRFWNSSEKNAQKAFAIGSDGSVNIVRILAPNEHTYNPGSTTNVAPAGSAMTIGGGSICVVYNWLISSNDDVWDAWWVTPDGHIMHTESHSAPQTTPKILGRVKVWHDEDRVTALTGQSLRQPNSKDKNADVIMWFVAKHGTGLKGNLYQSSRIGDETTTTEVMQDDEECFVAPGSGISSQCWNKGPVVAWITPEGAVMTLHQDFKVENDPVFREVAPAGSAALESTVCLAGPFIWWFGPNWELMGAAAEDFYKSEVEYKDITWNVWEILPAGVGRKGKDSIVCGDSGPTRSVWFAGADNKPHSLELDD</sequence>
<gene>
    <name evidence="1" type="ORF">TWF718_007707</name>
</gene>
<name>A0AAN8MRL1_9PEZI</name>
<proteinExistence type="predicted"/>
<comment type="caution">
    <text evidence="1">The sequence shown here is derived from an EMBL/GenBank/DDBJ whole genome shotgun (WGS) entry which is preliminary data.</text>
</comment>
<organism evidence="1 2">
    <name type="scientific">Orbilia javanica</name>
    <dbReference type="NCBI Taxonomy" id="47235"/>
    <lineage>
        <taxon>Eukaryota</taxon>
        <taxon>Fungi</taxon>
        <taxon>Dikarya</taxon>
        <taxon>Ascomycota</taxon>
        <taxon>Pezizomycotina</taxon>
        <taxon>Orbiliomycetes</taxon>
        <taxon>Orbiliales</taxon>
        <taxon>Orbiliaceae</taxon>
        <taxon>Orbilia</taxon>
    </lineage>
</organism>
<dbReference type="AlphaFoldDB" id="A0AAN8MRL1"/>
<protein>
    <submittedName>
        <fullName evidence="1">Uncharacterized protein</fullName>
    </submittedName>
</protein>
<evidence type="ECO:0000313" key="2">
    <source>
        <dbReference type="Proteomes" id="UP001313282"/>
    </source>
</evidence>
<dbReference type="Proteomes" id="UP001313282">
    <property type="component" value="Unassembled WGS sequence"/>
</dbReference>
<accession>A0AAN8MRL1</accession>
<keyword evidence="2" id="KW-1185">Reference proteome</keyword>